<comment type="caution">
    <text evidence="1">The sequence shown here is derived from an EMBL/GenBank/DDBJ whole genome shotgun (WGS) entry which is preliminary data.</text>
</comment>
<dbReference type="GO" id="GO:0016874">
    <property type="term" value="F:ligase activity"/>
    <property type="evidence" value="ECO:0007669"/>
    <property type="project" value="UniProtKB-KW"/>
</dbReference>
<keyword evidence="1" id="KW-0436">Ligase</keyword>
<dbReference type="InterPro" id="IPR053158">
    <property type="entry name" value="CapK_Type1_Caps_Biosynth"/>
</dbReference>
<dbReference type="PANTHER" id="PTHR36932:SF1">
    <property type="entry name" value="CAPSULAR POLYSACCHARIDE BIOSYNTHESIS PROTEIN"/>
    <property type="match status" value="1"/>
</dbReference>
<protein>
    <submittedName>
        <fullName evidence="1">Phenylacetate--CoA ligase family protein</fullName>
    </submittedName>
</protein>
<dbReference type="Gene3D" id="3.40.50.12780">
    <property type="entry name" value="N-terminal domain of ligase-like"/>
    <property type="match status" value="1"/>
</dbReference>
<dbReference type="PANTHER" id="PTHR36932">
    <property type="entry name" value="CAPSULAR POLYSACCHARIDE BIOSYNTHESIS PROTEIN"/>
    <property type="match status" value="1"/>
</dbReference>
<keyword evidence="2" id="KW-1185">Reference proteome</keyword>
<name>A0ABW0LBR5_9BURK</name>
<proteinExistence type="predicted"/>
<dbReference type="EMBL" id="JBHSMU010000016">
    <property type="protein sequence ID" value="MFC5462392.1"/>
    <property type="molecule type" value="Genomic_DNA"/>
</dbReference>
<dbReference type="RefSeq" id="WP_379785881.1">
    <property type="nucleotide sequence ID" value="NZ_JBHSMU010000016.1"/>
</dbReference>
<gene>
    <name evidence="1" type="ORF">ACFPN5_21515</name>
</gene>
<dbReference type="Proteomes" id="UP001596050">
    <property type="component" value="Unassembled WGS sequence"/>
</dbReference>
<accession>A0ABW0LBR5</accession>
<dbReference type="InterPro" id="IPR042099">
    <property type="entry name" value="ANL_N_sf"/>
</dbReference>
<sequence>MWTWSLKFTLRSIARTALRGLPARLLVTPRLLAVERSPQLLAESIGRRARRMKVAVDPDGTRLRRVDPAADPSARLLTKSELRDNPGRFVRPRALGTPGTLLRNTIRTSGTSGSPLTLVQSLGAVIREEAFLQRQLRWTGWRPGQKRAWIRGDIVCAADPPDGYYWCHDWFGKVLMMSSYHLSNTRIGAYIDALERHDPVVIHAYPSSIALLAAWLERSGRRYGAPSLQGVLTSSETLEPHVRAAVERSFGVRVFDWYGQAERVTAIGTCERGNYHVLTDYGGVELLEGEGDLCELVGTTLNNPAMPLLRYRTGDHVLPGSSAPCACGRVFPTVAAVIGRRERSVTLPDGRIVTRLDRVFQGFDAHLLEGQVLYRSDGSFSLRIVTMPGFGAADEAALLAAFRLRVPNVAVRVEQVAAIPRGPNGKFEFIAVDG</sequence>
<organism evidence="1 2">
    <name type="scientific">Massilia niabensis</name>
    <dbReference type="NCBI Taxonomy" id="544910"/>
    <lineage>
        <taxon>Bacteria</taxon>
        <taxon>Pseudomonadati</taxon>
        <taxon>Pseudomonadota</taxon>
        <taxon>Betaproteobacteria</taxon>
        <taxon>Burkholderiales</taxon>
        <taxon>Oxalobacteraceae</taxon>
        <taxon>Telluria group</taxon>
        <taxon>Massilia</taxon>
    </lineage>
</organism>
<evidence type="ECO:0000313" key="1">
    <source>
        <dbReference type="EMBL" id="MFC5462392.1"/>
    </source>
</evidence>
<evidence type="ECO:0000313" key="2">
    <source>
        <dbReference type="Proteomes" id="UP001596050"/>
    </source>
</evidence>
<dbReference type="SUPFAM" id="SSF56801">
    <property type="entry name" value="Acetyl-CoA synthetase-like"/>
    <property type="match status" value="1"/>
</dbReference>
<reference evidence="2" key="1">
    <citation type="journal article" date="2019" name="Int. J. Syst. Evol. Microbiol.">
        <title>The Global Catalogue of Microorganisms (GCM) 10K type strain sequencing project: providing services to taxonomists for standard genome sequencing and annotation.</title>
        <authorList>
            <consortium name="The Broad Institute Genomics Platform"/>
            <consortium name="The Broad Institute Genome Sequencing Center for Infectious Disease"/>
            <person name="Wu L."/>
            <person name="Ma J."/>
        </authorList>
    </citation>
    <scope>NUCLEOTIDE SEQUENCE [LARGE SCALE GENOMIC DNA]</scope>
    <source>
        <strain evidence="2">KACC 12649</strain>
    </source>
</reference>